<accession>A0AAD6LWA8</accession>
<dbReference type="AlphaFoldDB" id="A0AAD6LWA8"/>
<evidence type="ECO:0000313" key="1">
    <source>
        <dbReference type="EMBL" id="KAJ6974341.1"/>
    </source>
</evidence>
<gene>
    <name evidence="1" type="ORF">NC653_030442</name>
    <name evidence="2" type="ORF">NC653_030473</name>
</gene>
<dbReference type="EMBL" id="JAQIZT010000013">
    <property type="protein sequence ID" value="KAJ6974380.1"/>
    <property type="molecule type" value="Genomic_DNA"/>
</dbReference>
<reference evidence="1" key="1">
    <citation type="journal article" date="2023" name="Mol. Ecol. Resour.">
        <title>Chromosome-level genome assembly of a triploid poplar Populus alba 'Berolinensis'.</title>
        <authorList>
            <person name="Chen S."/>
            <person name="Yu Y."/>
            <person name="Wang X."/>
            <person name="Wang S."/>
            <person name="Zhang T."/>
            <person name="Zhou Y."/>
            <person name="He R."/>
            <person name="Meng N."/>
            <person name="Wang Y."/>
            <person name="Liu W."/>
            <person name="Liu Z."/>
            <person name="Liu J."/>
            <person name="Guo Q."/>
            <person name="Huang H."/>
            <person name="Sederoff R.R."/>
            <person name="Wang G."/>
            <person name="Qu G."/>
            <person name="Chen S."/>
        </authorList>
    </citation>
    <scope>NUCLEOTIDE SEQUENCE</scope>
    <source>
        <strain evidence="1">SC-2020</strain>
    </source>
</reference>
<organism evidence="1 3">
    <name type="scientific">Populus alba x Populus x berolinensis</name>
    <dbReference type="NCBI Taxonomy" id="444605"/>
    <lineage>
        <taxon>Eukaryota</taxon>
        <taxon>Viridiplantae</taxon>
        <taxon>Streptophyta</taxon>
        <taxon>Embryophyta</taxon>
        <taxon>Tracheophyta</taxon>
        <taxon>Spermatophyta</taxon>
        <taxon>Magnoliopsida</taxon>
        <taxon>eudicotyledons</taxon>
        <taxon>Gunneridae</taxon>
        <taxon>Pentapetalae</taxon>
        <taxon>rosids</taxon>
        <taxon>fabids</taxon>
        <taxon>Malpighiales</taxon>
        <taxon>Salicaceae</taxon>
        <taxon>Saliceae</taxon>
        <taxon>Populus</taxon>
    </lineage>
</organism>
<proteinExistence type="predicted"/>
<evidence type="ECO:0000313" key="2">
    <source>
        <dbReference type="EMBL" id="KAJ6974380.1"/>
    </source>
</evidence>
<comment type="caution">
    <text evidence="1">The sequence shown here is derived from an EMBL/GenBank/DDBJ whole genome shotgun (WGS) entry which is preliminary data.</text>
</comment>
<sequence length="67" mass="7509">MYTRISEDSGGKVYIEHTDVTLEIKDSIPSGPTGTWDNYSSLYIAALQKFLKDKQQKRSTPLSCAKP</sequence>
<dbReference type="Proteomes" id="UP001164929">
    <property type="component" value="Chromosome 13"/>
</dbReference>
<name>A0AAD6LWA8_9ROSI</name>
<evidence type="ECO:0000313" key="3">
    <source>
        <dbReference type="Proteomes" id="UP001164929"/>
    </source>
</evidence>
<keyword evidence="3" id="KW-1185">Reference proteome</keyword>
<dbReference type="EMBL" id="JAQIZT010000013">
    <property type="protein sequence ID" value="KAJ6974341.1"/>
    <property type="molecule type" value="Genomic_DNA"/>
</dbReference>
<protein>
    <submittedName>
        <fullName evidence="1">Uncharacterized protein</fullName>
    </submittedName>
</protein>